<proteinExistence type="predicted"/>
<dbReference type="AlphaFoldDB" id="A0A396GEF5"/>
<gene>
    <name evidence="1" type="ORF">OZZ17_03080</name>
</gene>
<protein>
    <submittedName>
        <fullName evidence="1">Uncharacterized protein</fullName>
    </submittedName>
</protein>
<organism evidence="1 2">
    <name type="scientific">Mediterraneibacter gnavus</name>
    <name type="common">Ruminococcus gnavus</name>
    <dbReference type="NCBI Taxonomy" id="33038"/>
    <lineage>
        <taxon>Bacteria</taxon>
        <taxon>Bacillati</taxon>
        <taxon>Bacillota</taxon>
        <taxon>Clostridia</taxon>
        <taxon>Lachnospirales</taxon>
        <taxon>Lachnospiraceae</taxon>
        <taxon>Mediterraneibacter</taxon>
    </lineage>
</organism>
<name>A0A396GEF5_MEDGN</name>
<accession>A0A396GEF5</accession>
<sequence>MGKHYLNVDGKKVLTTEITYEDLVMLYKQYIEKFNEVPVFSKCNLKNNMPQGRIINKIISNKGITYNDFLLQFGKVSHVRTESKDYDYYVNRFKKLCSDHVLKIQDLINNEYGLPNANWFIKYCPDKNVKTYNDFIKWCGLKENNQAFDKNYISDRLVKLQNELQRPITQKDITKKSVGFSMIVIKRLFGSLTKAKRELELEETKSKPINSFEYYKNNLDESLKNIKKLKKRNYISWADIENPLYCKNTINHKTIKKAFERENIDIFSYIKSKGFHMNPSNFSFHYTFDDGERVVSTMEYDVSLYLKSKGLKYNVDYFRDVMYKTFANINSKINCDYKIIVNGTPLYLEVAGIIYNCNNKDWKNITYSSNQENNYKDKMIKKEKLLKENKCEYLFLFKDNFEENNYKNLIENKFKTLKGSEK</sequence>
<dbReference type="RefSeq" id="WP_118401192.1">
    <property type="nucleotide sequence ID" value="NZ_JAPRAY010000003.1"/>
</dbReference>
<dbReference type="Proteomes" id="UP001079535">
    <property type="component" value="Unassembled WGS sequence"/>
</dbReference>
<evidence type="ECO:0000313" key="2">
    <source>
        <dbReference type="Proteomes" id="UP001079535"/>
    </source>
</evidence>
<dbReference type="EMBL" id="JAPRAY010000003">
    <property type="protein sequence ID" value="MCZ0666520.1"/>
    <property type="molecule type" value="Genomic_DNA"/>
</dbReference>
<evidence type="ECO:0000313" key="1">
    <source>
        <dbReference type="EMBL" id="MCZ0666520.1"/>
    </source>
</evidence>
<comment type="caution">
    <text evidence="1">The sequence shown here is derived from an EMBL/GenBank/DDBJ whole genome shotgun (WGS) entry which is preliminary data.</text>
</comment>
<reference evidence="1" key="1">
    <citation type="submission" date="2022-11" db="EMBL/GenBank/DDBJ databases">
        <title>Temperate bacteriophages infecting mucin-degrading bacterium Ruminococcus gnavus from the human gut.</title>
        <authorList>
            <person name="Buttimer C."/>
        </authorList>
    </citation>
    <scope>NUCLEOTIDE SEQUENCE</scope>
    <source>
        <strain evidence="1">CCUG 49994</strain>
    </source>
</reference>